<proteinExistence type="predicted"/>
<dbReference type="Proteomes" id="UP001183824">
    <property type="component" value="Unassembled WGS sequence"/>
</dbReference>
<dbReference type="EMBL" id="JAVREZ010000092">
    <property type="protein sequence ID" value="MDT0488360.1"/>
    <property type="molecule type" value="Genomic_DNA"/>
</dbReference>
<evidence type="ECO:0000256" key="1">
    <source>
        <dbReference type="SAM" id="MobiDB-lite"/>
    </source>
</evidence>
<protein>
    <submittedName>
        <fullName evidence="2">Transporter substrate-binding domain-containing protein</fullName>
    </submittedName>
</protein>
<sequence length="119" mass="13081">PKRGFTMTDSQPNTYQDCLDKLLDVTSDVYAVASDDIILAGYEKANPGKVRRLENIQGAEGYGVAMRPKSPLLKGEVCAALRDVLAGKVWEDMYRKNLSGLMGKKNPPGRPDLTECKGY</sequence>
<comment type="caution">
    <text evidence="2">The sequence shown here is derived from an EMBL/GenBank/DDBJ whole genome shotgun (WGS) entry which is preliminary data.</text>
</comment>
<organism evidence="2 3">
    <name type="scientific">Streptomyces doebereineriae</name>
    <dbReference type="NCBI Taxonomy" id="3075528"/>
    <lineage>
        <taxon>Bacteria</taxon>
        <taxon>Bacillati</taxon>
        <taxon>Actinomycetota</taxon>
        <taxon>Actinomycetes</taxon>
        <taxon>Kitasatosporales</taxon>
        <taxon>Streptomycetaceae</taxon>
        <taxon>Streptomyces</taxon>
    </lineage>
</organism>
<gene>
    <name evidence="2" type="ORF">RNB18_50860</name>
</gene>
<evidence type="ECO:0000313" key="3">
    <source>
        <dbReference type="Proteomes" id="UP001183824"/>
    </source>
</evidence>
<reference evidence="3" key="1">
    <citation type="submission" date="2023-07" db="EMBL/GenBank/DDBJ databases">
        <title>30 novel species of actinomycetes from the DSMZ collection.</title>
        <authorList>
            <person name="Nouioui I."/>
        </authorList>
    </citation>
    <scope>NUCLEOTIDE SEQUENCE [LARGE SCALE GENOMIC DNA]</scope>
    <source>
        <strain evidence="3">DSM 41640</strain>
    </source>
</reference>
<name>A0ABU2VRV9_9ACTN</name>
<dbReference type="SUPFAM" id="SSF53850">
    <property type="entry name" value="Periplasmic binding protein-like II"/>
    <property type="match status" value="1"/>
</dbReference>
<evidence type="ECO:0000313" key="2">
    <source>
        <dbReference type="EMBL" id="MDT0488360.1"/>
    </source>
</evidence>
<keyword evidence="3" id="KW-1185">Reference proteome</keyword>
<accession>A0ABU2VRV9</accession>
<feature type="region of interest" description="Disordered" evidence="1">
    <location>
        <begin position="100"/>
        <end position="119"/>
    </location>
</feature>
<feature type="non-terminal residue" evidence="2">
    <location>
        <position position="1"/>
    </location>
</feature>
<dbReference type="Gene3D" id="3.40.190.10">
    <property type="entry name" value="Periplasmic binding protein-like II"/>
    <property type="match status" value="2"/>
</dbReference>